<feature type="binding site" evidence="18">
    <location>
        <position position="63"/>
    </location>
    <ligand>
        <name>K(+)</name>
        <dbReference type="ChEBI" id="CHEBI:29103"/>
    </ligand>
</feature>
<comment type="caution">
    <text evidence="22">The sequence shown here is derived from an EMBL/GenBank/DDBJ whole genome shotgun (WGS) entry which is preliminary data.</text>
</comment>
<keyword evidence="23" id="KW-1185">Reference proteome</keyword>
<evidence type="ECO:0000256" key="11">
    <source>
        <dbReference type="ARBA" id="ARBA00023235"/>
    </source>
</evidence>
<feature type="binding site" evidence="17">
    <location>
        <position position="449"/>
    </location>
    <ligand>
        <name>(6S)-NADPHX</name>
        <dbReference type="ChEBI" id="CHEBI:64076"/>
    </ligand>
</feature>
<dbReference type="HAMAP" id="MF_01965">
    <property type="entry name" value="NADHX_dehydratase"/>
    <property type="match status" value="1"/>
</dbReference>
<dbReference type="InterPro" id="IPR000631">
    <property type="entry name" value="CARKD"/>
</dbReference>
<reference evidence="22 23" key="1">
    <citation type="journal article" date="2003" name="Int. J. Syst. Evol. Microbiol.">
        <title>Kocuria polaris sp. nov., an orange-pigmented psychrophilic bacterium isolated from an Antarctic cyanobacterial mat sample.</title>
        <authorList>
            <person name="Reddy G.S."/>
            <person name="Prakash J.S."/>
            <person name="Prabahar V."/>
            <person name="Matsumoto G.I."/>
            <person name="Stackebrandt E."/>
            <person name="Shivaji S."/>
        </authorList>
    </citation>
    <scope>NUCLEOTIDE SEQUENCE [LARGE SCALE GENOMIC DNA]</scope>
    <source>
        <strain evidence="22 23">CMS 76or</strain>
    </source>
</reference>
<dbReference type="InterPro" id="IPR036652">
    <property type="entry name" value="YjeF_N_dom_sf"/>
</dbReference>
<name>A0A0A6VV07_KOCRO</name>
<evidence type="ECO:0000259" key="20">
    <source>
        <dbReference type="PROSITE" id="PS51383"/>
    </source>
</evidence>
<feature type="binding site" evidence="17">
    <location>
        <begin position="419"/>
        <end position="423"/>
    </location>
    <ligand>
        <name>AMP</name>
        <dbReference type="ChEBI" id="CHEBI:456215"/>
    </ligand>
</feature>
<evidence type="ECO:0000256" key="6">
    <source>
        <dbReference type="ARBA" id="ARBA00022741"/>
    </source>
</evidence>
<evidence type="ECO:0000256" key="14">
    <source>
        <dbReference type="ARBA" id="ARBA00025153"/>
    </source>
</evidence>
<dbReference type="InterPro" id="IPR029056">
    <property type="entry name" value="Ribokinase-like"/>
</dbReference>
<comment type="catalytic activity">
    <reaction evidence="16 17 19">
        <text>(6S)-NADPHX + ADP = AMP + phosphate + NADPH + H(+)</text>
        <dbReference type="Rhea" id="RHEA:32235"/>
        <dbReference type="ChEBI" id="CHEBI:15378"/>
        <dbReference type="ChEBI" id="CHEBI:43474"/>
        <dbReference type="ChEBI" id="CHEBI:57783"/>
        <dbReference type="ChEBI" id="CHEBI:64076"/>
        <dbReference type="ChEBI" id="CHEBI:456215"/>
        <dbReference type="ChEBI" id="CHEBI:456216"/>
        <dbReference type="EC" id="4.2.1.136"/>
    </reaction>
</comment>
<evidence type="ECO:0000256" key="8">
    <source>
        <dbReference type="ARBA" id="ARBA00022857"/>
    </source>
</evidence>
<evidence type="ECO:0000256" key="2">
    <source>
        <dbReference type="ARBA" id="ARBA00000909"/>
    </source>
</evidence>
<dbReference type="PROSITE" id="PS51385">
    <property type="entry name" value="YJEF_N"/>
    <property type="match status" value="1"/>
</dbReference>
<dbReference type="Pfam" id="PF01256">
    <property type="entry name" value="Carb_kinase"/>
    <property type="match status" value="1"/>
</dbReference>
<evidence type="ECO:0000256" key="18">
    <source>
        <dbReference type="HAMAP-Rule" id="MF_01966"/>
    </source>
</evidence>
<dbReference type="EC" id="4.2.1.136" evidence="19"/>
<feature type="domain" description="YjeF N-terminal" evidence="21">
    <location>
        <begin position="10"/>
        <end position="225"/>
    </location>
</feature>
<protein>
    <recommendedName>
        <fullName evidence="19">Bifunctional NAD(P)H-hydrate repair enzyme</fullName>
    </recommendedName>
    <alternativeName>
        <fullName evidence="19">Nicotinamide nucleotide repair protein</fullName>
    </alternativeName>
    <domain>
        <recommendedName>
            <fullName evidence="19">ADP-dependent (S)-NAD(P)H-hydrate dehydratase</fullName>
            <ecNumber evidence="19">4.2.1.136</ecNumber>
        </recommendedName>
        <alternativeName>
            <fullName evidence="19">ADP-dependent NAD(P)HX dehydratase</fullName>
        </alternativeName>
    </domain>
    <domain>
        <recommendedName>
            <fullName evidence="19">NAD(P)H-hydrate epimerase</fullName>
            <ecNumber evidence="19">5.1.99.6</ecNumber>
        </recommendedName>
    </domain>
</protein>
<feature type="binding site" evidence="17">
    <location>
        <position position="371"/>
    </location>
    <ligand>
        <name>(6S)-NADPHX</name>
        <dbReference type="ChEBI" id="CHEBI:64076"/>
    </ligand>
</feature>
<dbReference type="GO" id="GO:0052856">
    <property type="term" value="F:NAD(P)HX epimerase activity"/>
    <property type="evidence" value="ECO:0007669"/>
    <property type="project" value="UniProtKB-UniRule"/>
</dbReference>
<dbReference type="PROSITE" id="PS51383">
    <property type="entry name" value="YJEF_C_3"/>
    <property type="match status" value="1"/>
</dbReference>
<dbReference type="CDD" id="cd01171">
    <property type="entry name" value="YXKO-related"/>
    <property type="match status" value="1"/>
</dbReference>
<evidence type="ECO:0000256" key="7">
    <source>
        <dbReference type="ARBA" id="ARBA00022840"/>
    </source>
</evidence>
<comment type="function">
    <text evidence="17">Catalyzes the dehydration of the S-form of NAD(P)HX at the expense of ADP, which is converted to AMP. Together with NAD(P)HX epimerase, which catalyzes the epimerization of the S- and R-forms, the enzyme allows the repair of both epimers of NAD(P)HX, a damaged form of NAD(P)H that is a result of enzymatic or heat-dependent hydration.</text>
</comment>
<comment type="cofactor">
    <cofactor evidence="17">
        <name>Mg(2+)</name>
        <dbReference type="ChEBI" id="CHEBI:18420"/>
    </cofactor>
</comment>
<feature type="binding site" evidence="18">
    <location>
        <begin position="62"/>
        <end position="66"/>
    </location>
    <ligand>
        <name>(6S)-NADPHX</name>
        <dbReference type="ChEBI" id="CHEBI:64076"/>
    </ligand>
</feature>
<comment type="subunit">
    <text evidence="17">Homotetramer.</text>
</comment>
<dbReference type="NCBIfam" id="TIGR00197">
    <property type="entry name" value="yjeF_nterm"/>
    <property type="match status" value="1"/>
</dbReference>
<comment type="catalytic activity">
    <reaction evidence="1 18 19">
        <text>(6R)-NADHX = (6S)-NADHX</text>
        <dbReference type="Rhea" id="RHEA:32215"/>
        <dbReference type="ChEBI" id="CHEBI:64074"/>
        <dbReference type="ChEBI" id="CHEBI:64075"/>
        <dbReference type="EC" id="5.1.99.6"/>
    </reaction>
</comment>
<feature type="binding site" evidence="17">
    <location>
        <position position="322"/>
    </location>
    <ligand>
        <name>(6S)-NADPHX</name>
        <dbReference type="ChEBI" id="CHEBI:64076"/>
    </ligand>
</feature>
<feature type="binding site" evidence="17">
    <location>
        <position position="448"/>
    </location>
    <ligand>
        <name>AMP</name>
        <dbReference type="ChEBI" id="CHEBI:456215"/>
    </ligand>
</feature>
<organism evidence="22 23">
    <name type="scientific">Kocuria rosea subsp. polaris</name>
    <dbReference type="NCBI Taxonomy" id="136273"/>
    <lineage>
        <taxon>Bacteria</taxon>
        <taxon>Bacillati</taxon>
        <taxon>Actinomycetota</taxon>
        <taxon>Actinomycetes</taxon>
        <taxon>Micrococcales</taxon>
        <taxon>Micrococcaceae</taxon>
        <taxon>Kocuria</taxon>
    </lineage>
</organism>
<dbReference type="RefSeq" id="WP_035924830.1">
    <property type="nucleotide sequence ID" value="NZ_JSUH01000004.1"/>
</dbReference>
<dbReference type="EMBL" id="JSUH01000004">
    <property type="protein sequence ID" value="KHD98028.1"/>
    <property type="molecule type" value="Genomic_DNA"/>
</dbReference>
<dbReference type="SUPFAM" id="SSF64153">
    <property type="entry name" value="YjeF N-terminal domain-like"/>
    <property type="match status" value="1"/>
</dbReference>
<proteinExistence type="inferred from homology"/>
<keyword evidence="13" id="KW-0511">Multifunctional enzyme</keyword>
<dbReference type="SUPFAM" id="SSF53613">
    <property type="entry name" value="Ribokinase-like"/>
    <property type="match status" value="1"/>
</dbReference>
<dbReference type="PROSITE" id="PS01050">
    <property type="entry name" value="YJEF_C_2"/>
    <property type="match status" value="1"/>
</dbReference>
<comment type="similarity">
    <text evidence="18">Belongs to the NnrE/AIBP family.</text>
</comment>
<dbReference type="InterPro" id="IPR017953">
    <property type="entry name" value="Carbohydrate_kinase_pred_CS"/>
</dbReference>
<dbReference type="GO" id="GO:0046872">
    <property type="term" value="F:metal ion binding"/>
    <property type="evidence" value="ECO:0007669"/>
    <property type="project" value="UniProtKB-UniRule"/>
</dbReference>
<dbReference type="Gene3D" id="3.40.1190.20">
    <property type="match status" value="1"/>
</dbReference>
<comment type="function">
    <text evidence="18">Catalyzes the epimerization of the S- and R-forms of NAD(P)HX, a damaged form of NAD(P)H that is a result of enzymatic or heat-dependent hydration. This is a prerequisite for the S-specific NAD(P)H-hydrate dehydratase to allow the repair of both epimers of NAD(P)HX.</text>
</comment>
<dbReference type="Pfam" id="PF03853">
    <property type="entry name" value="YjeF_N"/>
    <property type="match status" value="1"/>
</dbReference>
<evidence type="ECO:0000313" key="22">
    <source>
        <dbReference type="EMBL" id="KHD98028.1"/>
    </source>
</evidence>
<accession>A0A0A6VV07</accession>
<feature type="binding site" evidence="18">
    <location>
        <position position="168"/>
    </location>
    <ligand>
        <name>(6S)-NADPHX</name>
        <dbReference type="ChEBI" id="CHEBI:64076"/>
    </ligand>
</feature>
<comment type="catalytic activity">
    <reaction evidence="2 18 19">
        <text>(6R)-NADPHX = (6S)-NADPHX</text>
        <dbReference type="Rhea" id="RHEA:32227"/>
        <dbReference type="ChEBI" id="CHEBI:64076"/>
        <dbReference type="ChEBI" id="CHEBI:64077"/>
        <dbReference type="EC" id="5.1.99.6"/>
    </reaction>
</comment>
<dbReference type="GO" id="GO:0046496">
    <property type="term" value="P:nicotinamide nucleotide metabolic process"/>
    <property type="evidence" value="ECO:0007669"/>
    <property type="project" value="UniProtKB-UniRule"/>
</dbReference>
<dbReference type="HAMAP" id="MF_01966">
    <property type="entry name" value="NADHX_epimerase"/>
    <property type="match status" value="1"/>
</dbReference>
<evidence type="ECO:0000256" key="15">
    <source>
        <dbReference type="ARBA" id="ARBA00048238"/>
    </source>
</evidence>
<feature type="binding site" evidence="17">
    <location>
        <position position="267"/>
    </location>
    <ligand>
        <name>(6S)-NADPHX</name>
        <dbReference type="ChEBI" id="CHEBI:64076"/>
    </ligand>
</feature>
<dbReference type="PIRSF" id="PIRSF017184">
    <property type="entry name" value="Nnr"/>
    <property type="match status" value="1"/>
</dbReference>
<dbReference type="GO" id="GO:0052855">
    <property type="term" value="F:ADP-dependent NAD(P)H-hydrate dehydratase activity"/>
    <property type="evidence" value="ECO:0007669"/>
    <property type="project" value="UniProtKB-UniRule"/>
</dbReference>
<comment type="similarity">
    <text evidence="3 19">In the N-terminal section; belongs to the NnrE/AIBP family.</text>
</comment>
<evidence type="ECO:0000256" key="9">
    <source>
        <dbReference type="ARBA" id="ARBA00022958"/>
    </source>
</evidence>
<comment type="similarity">
    <text evidence="4 19">In the C-terminal section; belongs to the NnrD/CARKD family.</text>
</comment>
<dbReference type="Gene3D" id="3.40.50.10260">
    <property type="entry name" value="YjeF N-terminal domain"/>
    <property type="match status" value="1"/>
</dbReference>
<dbReference type="InterPro" id="IPR030677">
    <property type="entry name" value="Nnr"/>
</dbReference>
<evidence type="ECO:0000256" key="10">
    <source>
        <dbReference type="ARBA" id="ARBA00023027"/>
    </source>
</evidence>
<comment type="cofactor">
    <cofactor evidence="18 19">
        <name>K(+)</name>
        <dbReference type="ChEBI" id="CHEBI:29103"/>
    </cofactor>
    <text evidence="18 19">Binds 1 potassium ion per subunit.</text>
</comment>
<gene>
    <name evidence="17" type="primary">nnrD</name>
    <name evidence="18" type="synonym">nnrE</name>
    <name evidence="22" type="ORF">GY22_05570</name>
</gene>
<evidence type="ECO:0000256" key="13">
    <source>
        <dbReference type="ARBA" id="ARBA00023268"/>
    </source>
</evidence>
<dbReference type="PANTHER" id="PTHR12592:SF0">
    <property type="entry name" value="ATP-DEPENDENT (S)-NAD(P)H-HYDRATE DEHYDRATASE"/>
    <property type="match status" value="1"/>
</dbReference>
<evidence type="ECO:0000256" key="16">
    <source>
        <dbReference type="ARBA" id="ARBA00049209"/>
    </source>
</evidence>
<evidence type="ECO:0000256" key="5">
    <source>
        <dbReference type="ARBA" id="ARBA00022723"/>
    </source>
</evidence>
<evidence type="ECO:0000256" key="3">
    <source>
        <dbReference type="ARBA" id="ARBA00006001"/>
    </source>
</evidence>
<comment type="caution">
    <text evidence="18">Lacks conserved residue(s) required for the propagation of feature annotation.</text>
</comment>
<keyword evidence="6 17" id="KW-0547">Nucleotide-binding</keyword>
<keyword evidence="5 18" id="KW-0479">Metal-binding</keyword>
<dbReference type="GO" id="GO:0005524">
    <property type="term" value="F:ATP binding"/>
    <property type="evidence" value="ECO:0007669"/>
    <property type="project" value="UniProtKB-UniRule"/>
</dbReference>
<dbReference type="EC" id="5.1.99.6" evidence="19"/>
<keyword evidence="7 17" id="KW-0067">ATP-binding</keyword>
<evidence type="ECO:0000259" key="21">
    <source>
        <dbReference type="PROSITE" id="PS51385"/>
    </source>
</evidence>
<feature type="domain" description="YjeF C-terminal" evidence="20">
    <location>
        <begin position="232"/>
        <end position="521"/>
    </location>
</feature>
<evidence type="ECO:0000256" key="4">
    <source>
        <dbReference type="ARBA" id="ARBA00009524"/>
    </source>
</evidence>
<comment type="function">
    <text evidence="14 19">Bifunctional enzyme that catalyzes the epimerization of the S- and R-forms of NAD(P)HX and the dehydration of the S-form of NAD(P)HX at the expense of ADP, which is converted to AMP. This allows the repair of both epimers of NAD(P)HX, a damaged form of NAD(P)H that is a result of enzymatic or heat-dependent hydration.</text>
</comment>
<feature type="binding site" evidence="18">
    <location>
        <position position="130"/>
    </location>
    <ligand>
        <name>K(+)</name>
        <dbReference type="ChEBI" id="CHEBI:29103"/>
    </ligand>
</feature>
<dbReference type="InterPro" id="IPR004443">
    <property type="entry name" value="YjeF_N_dom"/>
</dbReference>
<keyword evidence="8 17" id="KW-0521">NADP</keyword>
<dbReference type="GO" id="GO:0110051">
    <property type="term" value="P:metabolite repair"/>
    <property type="evidence" value="ECO:0007669"/>
    <property type="project" value="TreeGrafter"/>
</dbReference>
<comment type="catalytic activity">
    <reaction evidence="15 17 19">
        <text>(6S)-NADHX + ADP = AMP + phosphate + NADH + H(+)</text>
        <dbReference type="Rhea" id="RHEA:32223"/>
        <dbReference type="ChEBI" id="CHEBI:15378"/>
        <dbReference type="ChEBI" id="CHEBI:43474"/>
        <dbReference type="ChEBI" id="CHEBI:57945"/>
        <dbReference type="ChEBI" id="CHEBI:64074"/>
        <dbReference type="ChEBI" id="CHEBI:456215"/>
        <dbReference type="ChEBI" id="CHEBI:456216"/>
        <dbReference type="EC" id="4.2.1.136"/>
    </reaction>
</comment>
<dbReference type="PANTHER" id="PTHR12592">
    <property type="entry name" value="ATP-DEPENDENT (S)-NAD(P)H-HYDRATE DEHYDRATASE FAMILY MEMBER"/>
    <property type="match status" value="1"/>
</dbReference>
<keyword evidence="9 18" id="KW-0630">Potassium</keyword>
<evidence type="ECO:0000256" key="17">
    <source>
        <dbReference type="HAMAP-Rule" id="MF_01965"/>
    </source>
</evidence>
<dbReference type="AlphaFoldDB" id="A0A0A6VV07"/>
<comment type="similarity">
    <text evidence="17">Belongs to the NnrD/CARKD family.</text>
</comment>
<evidence type="ECO:0000313" key="23">
    <source>
        <dbReference type="Proteomes" id="UP000030466"/>
    </source>
</evidence>
<feature type="binding site" evidence="18">
    <location>
        <position position="171"/>
    </location>
    <ligand>
        <name>K(+)</name>
        <dbReference type="ChEBI" id="CHEBI:29103"/>
    </ligand>
</feature>
<keyword evidence="11 18" id="KW-0413">Isomerase</keyword>
<sequence length="522" mass="51754">MIAAWTGAQVRAAETPFLERGEGPALMRRAAHGLALVGAQRLRGRRGRVAGARVVVLAGTGNNGGDGLWAGAELAGRGASVLAVALGDRLHPEGGAALEAAGGRVLRAGDGGPALEEAAEQVLRADLVLDAVLGTGARGGLRGSAAELVRAVLDRWPPEGAPAVVACDVPSGVSADTGAVAGPVLAADVTVTFGGAKAGLFLPPGDRWCGEVRTVPLGIEHALPAPALRRLEPDDVAALWPRPGAASHKYSRGVVGVVAGSPTYPGAALMCTRAAVDAGAGMVRHLGDAATRSLVCLTSPEVVASEDHPDDVHVQAWVVGPGAVGDAAQESRIGAVLAGPIPAVVDAGALDAAARAAADGALGPGKVLTPHAGELEQVLAWLAALGGGGQAPDRAAIEAEPARWARAAAEATGTVVVLKGATTLVASPDGTMFSQADGSPWLATAGSGDTLAGIMGAALAGSAEDPDAFAAAGNWARGDTRRAVAAALAVAVHGYASRLEGLGPVPPTALSANVRTVLRRDR</sequence>
<keyword evidence="12 17" id="KW-0456">Lyase</keyword>
<dbReference type="OrthoDB" id="9806925at2"/>
<evidence type="ECO:0000256" key="12">
    <source>
        <dbReference type="ARBA" id="ARBA00023239"/>
    </source>
</evidence>
<evidence type="ECO:0000256" key="19">
    <source>
        <dbReference type="PIRNR" id="PIRNR017184"/>
    </source>
</evidence>
<keyword evidence="10 17" id="KW-0520">NAD</keyword>
<evidence type="ECO:0000256" key="1">
    <source>
        <dbReference type="ARBA" id="ARBA00000013"/>
    </source>
</evidence>
<feature type="binding site" evidence="18">
    <location>
        <begin position="134"/>
        <end position="140"/>
    </location>
    <ligand>
        <name>(6S)-NADPHX</name>
        <dbReference type="ChEBI" id="CHEBI:64076"/>
    </ligand>
</feature>
<dbReference type="Proteomes" id="UP000030466">
    <property type="component" value="Unassembled WGS sequence"/>
</dbReference>